<protein>
    <submittedName>
        <fullName evidence="3">M56 family metallopeptidase</fullName>
    </submittedName>
</protein>
<evidence type="ECO:0000313" key="4">
    <source>
        <dbReference type="Proteomes" id="UP000805085"/>
    </source>
</evidence>
<feature type="domain" description="Peptidase M56" evidence="2">
    <location>
        <begin position="161"/>
        <end position="253"/>
    </location>
</feature>
<reference evidence="3 4" key="1">
    <citation type="journal article" date="2015" name="Int. J. Syst. Evol. Microbiol.">
        <title>Winogradskyella litoriviva sp. nov., isolated from coastal seawater.</title>
        <authorList>
            <person name="Nedashkovskaya O.I."/>
            <person name="Kukhlevskiy A.D."/>
            <person name="Zhukova N.V."/>
            <person name="Kim S.J."/>
            <person name="Rhee S.K."/>
            <person name="Mikhailov V.V."/>
        </authorList>
    </citation>
    <scope>NUCLEOTIDE SEQUENCE [LARGE SCALE GENOMIC DNA]</scope>
    <source>
        <strain evidence="3 4">KMM6491</strain>
    </source>
</reference>
<feature type="transmembrane region" description="Helical" evidence="1">
    <location>
        <begin position="34"/>
        <end position="51"/>
    </location>
</feature>
<feature type="transmembrane region" description="Helical" evidence="1">
    <location>
        <begin position="264"/>
        <end position="283"/>
    </location>
</feature>
<dbReference type="CDD" id="cd07341">
    <property type="entry name" value="M56_BlaR1_MecR1_like"/>
    <property type="match status" value="1"/>
</dbReference>
<keyword evidence="1" id="KW-1133">Transmembrane helix</keyword>
<feature type="transmembrane region" description="Helical" evidence="1">
    <location>
        <begin position="90"/>
        <end position="108"/>
    </location>
</feature>
<proteinExistence type="predicted"/>
<comment type="caution">
    <text evidence="3">The sequence shown here is derived from an EMBL/GenBank/DDBJ whole genome shotgun (WGS) entry which is preliminary data.</text>
</comment>
<dbReference type="InterPro" id="IPR008756">
    <property type="entry name" value="Peptidase_M56"/>
</dbReference>
<gene>
    <name evidence="3" type="ORF">HNV10_01155</name>
</gene>
<feature type="transmembrane region" description="Helical" evidence="1">
    <location>
        <begin position="128"/>
        <end position="147"/>
    </location>
</feature>
<evidence type="ECO:0000259" key="2">
    <source>
        <dbReference type="Pfam" id="PF05569"/>
    </source>
</evidence>
<feature type="transmembrane region" description="Helical" evidence="1">
    <location>
        <begin position="6"/>
        <end position="22"/>
    </location>
</feature>
<keyword evidence="1" id="KW-0812">Transmembrane</keyword>
<dbReference type="EMBL" id="JABRWQ010000001">
    <property type="protein sequence ID" value="NRD21828.1"/>
    <property type="molecule type" value="Genomic_DNA"/>
</dbReference>
<dbReference type="PANTHER" id="PTHR34978">
    <property type="entry name" value="POSSIBLE SENSOR-TRANSDUCER PROTEIN BLAR"/>
    <property type="match status" value="1"/>
</dbReference>
<feature type="transmembrane region" description="Helical" evidence="1">
    <location>
        <begin position="178"/>
        <end position="197"/>
    </location>
</feature>
<dbReference type="PANTHER" id="PTHR34978:SF3">
    <property type="entry name" value="SLR0241 PROTEIN"/>
    <property type="match status" value="1"/>
</dbReference>
<sequence>METYLLKFSACLAVFWLVYVLFLERQTMHQFKRFYLLAALILALAIPNFTITEYVEPVITNDNITPGIIPTAFQEIIATEEPSFFTLENTLWLIYGFVTLLLTLRFVINLIKMQQRISKNKTINKRSFIYVLLHQNIIPHSYFKYIFFNKAKYKSNSIPKAVMLHEETHAKQLHTLDIILIELLQIVFWFHPLIYILKHHIKLNHEFLADQAVLQQGSDAKTYQHILLQFSSNTQNHQLSSAINYSSIKKRFTVMKTQTSKTRIWLSTILVLPLIAILFFSFAEHVEIEKEIENPNVSNSRPSAQNNNYLSQDVPIMVILINRNGELLVNDEAGTLKTLETKLKVLSQSNYNSNGILLRYDPTDASEKALKKVKNLIKKYDFNIIQEDASPELPVITILINRKGKLLIDDEVHTIKTLETKLKALTKSYDNSNAVFVKYDPTDASKKALKEVKTLIRTYNFKVIQVDASTESIIPPAPPAPPKPIKSSDKGWPIKINGATYYYTHDNGKTIYYDNYGSLVDINKIPPPPPVSANATAEQKAEMLKAQEAYNKALKEKGETNKDQITGFTEINGEKLYYVSKNGETTYFNRYGKVVKMDNLPPPPPAPESTLDFVIRMAKNNAKFFNEGKAISSDKAIDLIKKNPKLNINAKKTESKQQLIYITKMPITINGKVGEHTSKGKDIKASPILITITD</sequence>
<dbReference type="RefSeq" id="WP_173299497.1">
    <property type="nucleotide sequence ID" value="NZ_JABRWQ010000001.1"/>
</dbReference>
<keyword evidence="1" id="KW-0472">Membrane</keyword>
<name>A0ABX2DZX9_9FLAO</name>
<organism evidence="3 4">
    <name type="scientific">Winogradskyella litoriviva</name>
    <dbReference type="NCBI Taxonomy" id="1220182"/>
    <lineage>
        <taxon>Bacteria</taxon>
        <taxon>Pseudomonadati</taxon>
        <taxon>Bacteroidota</taxon>
        <taxon>Flavobacteriia</taxon>
        <taxon>Flavobacteriales</taxon>
        <taxon>Flavobacteriaceae</taxon>
        <taxon>Winogradskyella</taxon>
    </lineage>
</organism>
<evidence type="ECO:0000256" key="1">
    <source>
        <dbReference type="SAM" id="Phobius"/>
    </source>
</evidence>
<keyword evidence="4" id="KW-1185">Reference proteome</keyword>
<accession>A0ABX2DZX9</accession>
<dbReference type="Pfam" id="PF05569">
    <property type="entry name" value="Peptidase_M56"/>
    <property type="match status" value="1"/>
</dbReference>
<dbReference type="Proteomes" id="UP000805085">
    <property type="component" value="Unassembled WGS sequence"/>
</dbReference>
<dbReference type="InterPro" id="IPR052173">
    <property type="entry name" value="Beta-lactam_resp_regulator"/>
</dbReference>
<evidence type="ECO:0000313" key="3">
    <source>
        <dbReference type="EMBL" id="NRD21828.1"/>
    </source>
</evidence>